<dbReference type="CDD" id="cd08948">
    <property type="entry name" value="5beta-POR_like_SDR_a"/>
    <property type="match status" value="1"/>
</dbReference>
<dbReference type="GeneID" id="2871580"/>
<dbReference type="Proteomes" id="UP000000560">
    <property type="component" value="Chromosome V"/>
</dbReference>
<dbReference type="GO" id="GO:0016491">
    <property type="term" value="F:oxidoreductase activity"/>
    <property type="evidence" value="ECO:0000318"/>
    <property type="project" value="GO_Central"/>
</dbReference>
<dbReference type="SUPFAM" id="SSF51735">
    <property type="entry name" value="NAD(P)-binding Rossmann-fold domains"/>
    <property type="match status" value="1"/>
</dbReference>
<dbReference type="Gene3D" id="3.40.50.720">
    <property type="entry name" value="NAD(P)-binding Rossmann-like Domain"/>
    <property type="match status" value="1"/>
</dbReference>
<dbReference type="PANTHER" id="PTHR32487:SF8">
    <property type="entry name" value="NAD-DEPENDENT EPIMERASE_DEHYDRATASE DOMAIN-CONTAINING PROTEIN"/>
    <property type="match status" value="1"/>
</dbReference>
<accession>Q5B2E1</accession>
<dbReference type="InterPro" id="IPR055222">
    <property type="entry name" value="PRISE-like_Rossmann-fold"/>
</dbReference>
<accession>C8VGZ3</accession>
<dbReference type="OrthoDB" id="1731983at2759"/>
<dbReference type="eggNOG" id="ENOG502RI8T">
    <property type="taxonomic scope" value="Eukaryota"/>
</dbReference>
<dbReference type="KEGG" id="ani:ANIA_05289"/>
<organism evidence="2 3">
    <name type="scientific">Emericella nidulans (strain FGSC A4 / ATCC 38163 / CBS 112.46 / NRRL 194 / M139)</name>
    <name type="common">Aspergillus nidulans</name>
    <dbReference type="NCBI Taxonomy" id="227321"/>
    <lineage>
        <taxon>Eukaryota</taxon>
        <taxon>Fungi</taxon>
        <taxon>Dikarya</taxon>
        <taxon>Ascomycota</taxon>
        <taxon>Pezizomycotina</taxon>
        <taxon>Eurotiomycetes</taxon>
        <taxon>Eurotiomycetidae</taxon>
        <taxon>Eurotiales</taxon>
        <taxon>Aspergillaceae</taxon>
        <taxon>Aspergillus</taxon>
        <taxon>Aspergillus subgen. Nidulantes</taxon>
    </lineage>
</organism>
<dbReference type="AlphaFoldDB" id="Q5B2E1"/>
<dbReference type="PANTHER" id="PTHR32487">
    <property type="entry name" value="3-OXO-DELTA(4,5)-STEROID 5-BETA-REDUCTASE"/>
    <property type="match status" value="1"/>
</dbReference>
<dbReference type="Pfam" id="PF22917">
    <property type="entry name" value="PRISE"/>
    <property type="match status" value="1"/>
</dbReference>
<dbReference type="InParanoid" id="Q5B2E1"/>
<dbReference type="InterPro" id="IPR036291">
    <property type="entry name" value="NAD(P)-bd_dom_sf"/>
</dbReference>
<evidence type="ECO:0000313" key="2">
    <source>
        <dbReference type="EMBL" id="CBF82164.1"/>
    </source>
</evidence>
<feature type="domain" description="PRISE-like Rossmann-fold" evidence="1">
    <location>
        <begin position="5"/>
        <end position="384"/>
    </location>
</feature>
<dbReference type="RefSeq" id="XP_662893.1">
    <property type="nucleotide sequence ID" value="XM_657801.1"/>
</dbReference>
<sequence>MGDHALVFGASGITGWGVVNALLNDYPTPDAFDRVTALTNRPLAAQKSGWPASKKLNIVSGLDLLSGEQAALEKCMRNQVPQIDTVSHVYFFAYIYNSDNETEIRINVDLLRRAVTAVDNLSDKFAFVVLPTGVKASGFLSLTTYGVHLLDEFPFADKLPLTESLPAIPEPFKSKLFYYPQVKLLKRLSAGKAWKWCDVIPDIVVGFVPNNNAYCLAQWLALYLSLYREINGPGAEVVFPGTKSWTIKSNDSNQDIIGRFAVYASLHPEWSAGEWYNVADNAQWSTWSGVAPTDGPGPDPSVYIQENKGKCFEMEKKYGLKGGRVGNDKSLTIVSNFLMNQFDFDRQVDLTKMHAAWGSAKEETDVQGAWHVAFNRFRAANIIPSSFT</sequence>
<reference evidence="3" key="2">
    <citation type="journal article" date="2009" name="Fungal Genet. Biol.">
        <title>The 2008 update of the Aspergillus nidulans genome annotation: a community effort.</title>
        <authorList>
            <person name="Wortman J.R."/>
            <person name="Gilsenan J.M."/>
            <person name="Joardar V."/>
            <person name="Deegan J."/>
            <person name="Clutterbuck J."/>
            <person name="Andersen M.R."/>
            <person name="Archer D."/>
            <person name="Bencina M."/>
            <person name="Braus G."/>
            <person name="Coutinho P."/>
            <person name="von Dohren H."/>
            <person name="Doonan J."/>
            <person name="Driessen A.J."/>
            <person name="Durek P."/>
            <person name="Espeso E."/>
            <person name="Fekete E."/>
            <person name="Flipphi M."/>
            <person name="Estrada C.G."/>
            <person name="Geysens S."/>
            <person name="Goldman G."/>
            <person name="de Groot P.W."/>
            <person name="Hansen K."/>
            <person name="Harris S.D."/>
            <person name="Heinekamp T."/>
            <person name="Helmstaedt K."/>
            <person name="Henrissat B."/>
            <person name="Hofmann G."/>
            <person name="Homan T."/>
            <person name="Horio T."/>
            <person name="Horiuchi H."/>
            <person name="James S."/>
            <person name="Jones M."/>
            <person name="Karaffa L."/>
            <person name="Karanyi Z."/>
            <person name="Kato M."/>
            <person name="Keller N."/>
            <person name="Kelly D.E."/>
            <person name="Kiel J.A."/>
            <person name="Kim J.M."/>
            <person name="van der Klei I.J."/>
            <person name="Klis F.M."/>
            <person name="Kovalchuk A."/>
            <person name="Krasevec N."/>
            <person name="Kubicek C.P."/>
            <person name="Liu B."/>
            <person name="Maccabe A."/>
            <person name="Meyer V."/>
            <person name="Mirabito P."/>
            <person name="Miskei M."/>
            <person name="Mos M."/>
            <person name="Mullins J."/>
            <person name="Nelson D.R."/>
            <person name="Nielsen J."/>
            <person name="Oakley B.R."/>
            <person name="Osmani S.A."/>
            <person name="Pakula T."/>
            <person name="Paszewski A."/>
            <person name="Paulsen I."/>
            <person name="Pilsyk S."/>
            <person name="Pocsi I."/>
            <person name="Punt P.J."/>
            <person name="Ram A.F."/>
            <person name="Ren Q."/>
            <person name="Robellet X."/>
            <person name="Robson G."/>
            <person name="Seiboth B."/>
            <person name="van Solingen P."/>
            <person name="Specht T."/>
            <person name="Sun J."/>
            <person name="Taheri-Talesh N."/>
            <person name="Takeshita N."/>
            <person name="Ussery D."/>
            <person name="vanKuyk P.A."/>
            <person name="Visser H."/>
            <person name="van de Vondervoort P.J."/>
            <person name="de Vries R.P."/>
            <person name="Walton J."/>
            <person name="Xiang X."/>
            <person name="Xiong Y."/>
            <person name="Zeng A.P."/>
            <person name="Brandt B.W."/>
            <person name="Cornell M.J."/>
            <person name="van den Hondel C.A."/>
            <person name="Visser J."/>
            <person name="Oliver S.G."/>
            <person name="Turner G."/>
        </authorList>
    </citation>
    <scope>GENOME REANNOTATION</scope>
    <source>
        <strain evidence="3">FGSC A4 / ATCC 38163 / CBS 112.46 / NRRL 194 / M139</strain>
    </source>
</reference>
<reference evidence="3" key="1">
    <citation type="journal article" date="2005" name="Nature">
        <title>Sequencing of Aspergillus nidulans and comparative analysis with A. fumigatus and A. oryzae.</title>
        <authorList>
            <person name="Galagan J.E."/>
            <person name="Calvo S.E."/>
            <person name="Cuomo C."/>
            <person name="Ma L.J."/>
            <person name="Wortman J.R."/>
            <person name="Batzoglou S."/>
            <person name="Lee S.I."/>
            <person name="Basturkmen M."/>
            <person name="Spevak C.C."/>
            <person name="Clutterbuck J."/>
            <person name="Kapitonov V."/>
            <person name="Jurka J."/>
            <person name="Scazzocchio C."/>
            <person name="Farman M."/>
            <person name="Butler J."/>
            <person name="Purcell S."/>
            <person name="Harris S."/>
            <person name="Braus G.H."/>
            <person name="Draht O."/>
            <person name="Busch S."/>
            <person name="D'Enfert C."/>
            <person name="Bouchier C."/>
            <person name="Goldman G.H."/>
            <person name="Bell-Pedersen D."/>
            <person name="Griffiths-Jones S."/>
            <person name="Doonan J.H."/>
            <person name="Yu J."/>
            <person name="Vienken K."/>
            <person name="Pain A."/>
            <person name="Freitag M."/>
            <person name="Selker E.U."/>
            <person name="Archer D.B."/>
            <person name="Penalva M.A."/>
            <person name="Oakley B.R."/>
            <person name="Momany M."/>
            <person name="Tanaka T."/>
            <person name="Kumagai T."/>
            <person name="Asai K."/>
            <person name="Machida M."/>
            <person name="Nierman W.C."/>
            <person name="Denning D.W."/>
            <person name="Caddick M."/>
            <person name="Hynes M."/>
            <person name="Paoletti M."/>
            <person name="Fischer R."/>
            <person name="Miller B."/>
            <person name="Dyer P."/>
            <person name="Sachs M.S."/>
            <person name="Osmani S.A."/>
            <person name="Birren B.W."/>
        </authorList>
    </citation>
    <scope>NUCLEOTIDE SEQUENCE [LARGE SCALE GENOMIC DNA]</scope>
    <source>
        <strain evidence="3">FGSC A4 / ATCC 38163 / CBS 112.46 / NRRL 194 / M139</strain>
    </source>
</reference>
<name>Q5B2E1_EMENI</name>
<gene>
    <name evidence="2" type="ORF">ANIA_05289</name>
</gene>
<dbReference type="OMA" id="AYCLAQW"/>
<protein>
    <recommendedName>
        <fullName evidence="1">PRISE-like Rossmann-fold domain-containing protein</fullName>
    </recommendedName>
</protein>
<keyword evidence="3" id="KW-1185">Reference proteome</keyword>
<dbReference type="HOGENOM" id="CLU_030125_2_0_1"/>
<evidence type="ECO:0000313" key="3">
    <source>
        <dbReference type="Proteomes" id="UP000000560"/>
    </source>
</evidence>
<dbReference type="EMBL" id="BN001305">
    <property type="protein sequence ID" value="CBF82164.1"/>
    <property type="molecule type" value="Genomic_DNA"/>
</dbReference>
<evidence type="ECO:0000259" key="1">
    <source>
        <dbReference type="Pfam" id="PF22917"/>
    </source>
</evidence>
<proteinExistence type="predicted"/>